<evidence type="ECO:0000256" key="2">
    <source>
        <dbReference type="SAM" id="Phobius"/>
    </source>
</evidence>
<accession>A0ABN3W4N8</accession>
<evidence type="ECO:0000313" key="5">
    <source>
        <dbReference type="Proteomes" id="UP001500831"/>
    </source>
</evidence>
<comment type="caution">
    <text evidence="4">The sequence shown here is derived from an EMBL/GenBank/DDBJ whole genome shotgun (WGS) entry which is preliminary data.</text>
</comment>
<feature type="signal peptide" evidence="3">
    <location>
        <begin position="1"/>
        <end position="22"/>
    </location>
</feature>
<evidence type="ECO:0000256" key="3">
    <source>
        <dbReference type="SAM" id="SignalP"/>
    </source>
</evidence>
<feature type="region of interest" description="Disordered" evidence="1">
    <location>
        <begin position="289"/>
        <end position="516"/>
    </location>
</feature>
<organism evidence="4 5">
    <name type="scientific">Streptosporangium fragile</name>
    <dbReference type="NCBI Taxonomy" id="46186"/>
    <lineage>
        <taxon>Bacteria</taxon>
        <taxon>Bacillati</taxon>
        <taxon>Actinomycetota</taxon>
        <taxon>Actinomycetes</taxon>
        <taxon>Streptosporangiales</taxon>
        <taxon>Streptosporangiaceae</taxon>
        <taxon>Streptosporangium</taxon>
    </lineage>
</organism>
<feature type="compositionally biased region" description="Gly residues" evidence="1">
    <location>
        <begin position="398"/>
        <end position="411"/>
    </location>
</feature>
<sequence length="516" mass="52741">MSLGLSGVVLLAVAPLTGPSRADATVRVVVAQPSEIPGCDVDPAGPCPTEEPTPVVTVTQTVDPTATAVPQETVTTTVTVPPKTQTPTTTTTAPAPPPQETSAPPQETAAPPVVPSAAPTATQSEEPDVQFPSADTSQPIPSAEPSPNVIPTPQNNSSTSALELRNAGSEFDGATLSRQLGIPALILVLLVLFAVLIFEGRLRRLAHAAAVRRAGPRPGGYRADPMDPGGYPAVPGYGPGFGYQTGTAYAPIISLVPMQMYAPVYPEGYPPEQFQHPYEHTTAQYPYEHTTAFVPPPGQEQQPGAYGQAPYGPVGQPGQDVPPAAFHGPGVPPPGPVPHEGPLPQGPWQERPGEGVQSSGPERPEDSSGGDRPQGEEGRIGPQEGFPPLGPQPPLGPEQGGPDGPRQGPGGEFHPFGPEPAGGRPAQGTAEFPGAPFPQEPGQGGPGEGFRPFGPEPGPGGPVPGMHGPVPGMHGGPGQGSPAGPPPPGEPAQTAVYPLPGQETGKKKRGLFRRST</sequence>
<reference evidence="4 5" key="1">
    <citation type="journal article" date="2019" name="Int. J. Syst. Evol. Microbiol.">
        <title>The Global Catalogue of Microorganisms (GCM) 10K type strain sequencing project: providing services to taxonomists for standard genome sequencing and annotation.</title>
        <authorList>
            <consortium name="The Broad Institute Genomics Platform"/>
            <consortium name="The Broad Institute Genome Sequencing Center for Infectious Disease"/>
            <person name="Wu L."/>
            <person name="Ma J."/>
        </authorList>
    </citation>
    <scope>NUCLEOTIDE SEQUENCE [LARGE SCALE GENOMIC DNA]</scope>
    <source>
        <strain evidence="4 5">JCM 6242</strain>
    </source>
</reference>
<feature type="compositionally biased region" description="Polar residues" evidence="1">
    <location>
        <begin position="151"/>
        <end position="160"/>
    </location>
</feature>
<keyword evidence="3" id="KW-0732">Signal</keyword>
<protein>
    <submittedName>
        <fullName evidence="4">Uncharacterized protein</fullName>
    </submittedName>
</protein>
<keyword evidence="2" id="KW-0812">Transmembrane</keyword>
<feature type="region of interest" description="Disordered" evidence="1">
    <location>
        <begin position="66"/>
        <end position="160"/>
    </location>
</feature>
<evidence type="ECO:0000313" key="4">
    <source>
        <dbReference type="EMBL" id="GAA2890301.1"/>
    </source>
</evidence>
<feature type="compositionally biased region" description="Low complexity" evidence="1">
    <location>
        <begin position="100"/>
        <end position="122"/>
    </location>
</feature>
<proteinExistence type="predicted"/>
<name>A0ABN3W4N8_9ACTN</name>
<feature type="compositionally biased region" description="Low complexity" evidence="1">
    <location>
        <begin position="310"/>
        <end position="329"/>
    </location>
</feature>
<dbReference type="RefSeq" id="WP_344977527.1">
    <property type="nucleotide sequence ID" value="NZ_BAAAVI010000045.1"/>
</dbReference>
<dbReference type="Proteomes" id="UP001500831">
    <property type="component" value="Unassembled WGS sequence"/>
</dbReference>
<evidence type="ECO:0000256" key="1">
    <source>
        <dbReference type="SAM" id="MobiDB-lite"/>
    </source>
</evidence>
<feature type="compositionally biased region" description="Low complexity" evidence="1">
    <location>
        <begin position="66"/>
        <end position="93"/>
    </location>
</feature>
<dbReference type="EMBL" id="BAAAVI010000045">
    <property type="protein sequence ID" value="GAA2890301.1"/>
    <property type="molecule type" value="Genomic_DNA"/>
</dbReference>
<gene>
    <name evidence="4" type="ORF">GCM10010517_54610</name>
</gene>
<feature type="chain" id="PRO_5046337955" evidence="3">
    <location>
        <begin position="23"/>
        <end position="516"/>
    </location>
</feature>
<keyword evidence="2" id="KW-1133">Transmembrane helix</keyword>
<feature type="transmembrane region" description="Helical" evidence="2">
    <location>
        <begin position="180"/>
        <end position="198"/>
    </location>
</feature>
<feature type="compositionally biased region" description="Basic residues" evidence="1">
    <location>
        <begin position="506"/>
        <end position="516"/>
    </location>
</feature>
<keyword evidence="2" id="KW-0472">Membrane</keyword>
<feature type="compositionally biased region" description="Pro residues" evidence="1">
    <location>
        <begin position="330"/>
        <end position="345"/>
    </location>
</feature>
<feature type="compositionally biased region" description="Low complexity" evidence="1">
    <location>
        <begin position="412"/>
        <end position="423"/>
    </location>
</feature>
<dbReference type="PRINTS" id="PR01217">
    <property type="entry name" value="PRICHEXTENSN"/>
</dbReference>
<keyword evidence="5" id="KW-1185">Reference proteome</keyword>